<feature type="chain" id="PRO_5005547786" description="Fungal lipase-type domain-containing protein" evidence="1">
    <location>
        <begin position="21"/>
        <end position="365"/>
    </location>
</feature>
<protein>
    <recommendedName>
        <fullName evidence="2">Fungal lipase-type domain-containing protein</fullName>
    </recommendedName>
</protein>
<keyword evidence="4" id="KW-1185">Reference proteome</keyword>
<dbReference type="OrthoDB" id="426718at2759"/>
<sequence length="365" mass="37990">MQIPSFGLLFLLVLATGASAAPATSTKGVANKNELTAAGKLLSPGLTNFDYAVFQGDVGSRQATELHAIMSMEGADDDMKRNHLLAAASSTPSRPTVTGTALQNLKDYAVYAEIAYCGSASTLGTWGCGAKTCGSPAVSGTQLVQYLTGSSNAGFVAYNKNRNLIVVSFRGSSNAANWVQNLDFGKKTYPYTKPAAFASKTVEVHTGFVKAYEEMRSTLLTTLKAAVAAYPTAKVLYTGHSLGGAIATLAAADTSASGLVAASKVLLTIYNSPRVGSDTFSDMVSALGLSGVARYVEENDIVSHLPPTSFGFEHVVGEDYQRSGVVYACSGAEDSSCSNSRVPFTSIDSHTQFFGTAGWFGGSGC</sequence>
<proteinExistence type="predicted"/>
<dbReference type="AlphaFoldDB" id="A0A0L0S513"/>
<dbReference type="SUPFAM" id="SSF53474">
    <property type="entry name" value="alpha/beta-Hydrolases"/>
    <property type="match status" value="1"/>
</dbReference>
<dbReference type="Proteomes" id="UP000054350">
    <property type="component" value="Unassembled WGS sequence"/>
</dbReference>
<dbReference type="Gene3D" id="3.40.50.1820">
    <property type="entry name" value="alpha/beta hydrolase"/>
    <property type="match status" value="1"/>
</dbReference>
<dbReference type="GO" id="GO:0006629">
    <property type="term" value="P:lipid metabolic process"/>
    <property type="evidence" value="ECO:0007669"/>
    <property type="project" value="InterPro"/>
</dbReference>
<dbReference type="PANTHER" id="PTHR45856">
    <property type="entry name" value="ALPHA/BETA-HYDROLASES SUPERFAMILY PROTEIN"/>
    <property type="match status" value="1"/>
</dbReference>
<reference evidence="4" key="2">
    <citation type="submission" date="2009-11" db="EMBL/GenBank/DDBJ databases">
        <title>The Genome Sequence of Allomyces macrogynus strain ATCC 38327.</title>
        <authorList>
            <consortium name="The Broad Institute Genome Sequencing Platform"/>
            <person name="Russ C."/>
            <person name="Cuomo C."/>
            <person name="Shea T."/>
            <person name="Young S.K."/>
            <person name="Zeng Q."/>
            <person name="Koehrsen M."/>
            <person name="Haas B."/>
            <person name="Borodovsky M."/>
            <person name="Guigo R."/>
            <person name="Alvarado L."/>
            <person name="Berlin A."/>
            <person name="Borenstein D."/>
            <person name="Chen Z."/>
            <person name="Engels R."/>
            <person name="Freedman E."/>
            <person name="Gellesch M."/>
            <person name="Goldberg J."/>
            <person name="Griggs A."/>
            <person name="Gujja S."/>
            <person name="Heiman D."/>
            <person name="Hepburn T."/>
            <person name="Howarth C."/>
            <person name="Jen D."/>
            <person name="Larson L."/>
            <person name="Lewis B."/>
            <person name="Mehta T."/>
            <person name="Park D."/>
            <person name="Pearson M."/>
            <person name="Roberts A."/>
            <person name="Saif S."/>
            <person name="Shenoy N."/>
            <person name="Sisk P."/>
            <person name="Stolte C."/>
            <person name="Sykes S."/>
            <person name="Walk T."/>
            <person name="White J."/>
            <person name="Yandava C."/>
            <person name="Burger G."/>
            <person name="Gray M.W."/>
            <person name="Holland P.W.H."/>
            <person name="King N."/>
            <person name="Lang F.B.F."/>
            <person name="Roger A.J."/>
            <person name="Ruiz-Trillo I."/>
            <person name="Lander E."/>
            <person name="Nusbaum C."/>
        </authorList>
    </citation>
    <scope>NUCLEOTIDE SEQUENCE [LARGE SCALE GENOMIC DNA]</scope>
    <source>
        <strain evidence="4">ATCC 38327</strain>
    </source>
</reference>
<dbReference type="VEuPathDB" id="FungiDB:AMAG_04493"/>
<evidence type="ECO:0000259" key="2">
    <source>
        <dbReference type="Pfam" id="PF01764"/>
    </source>
</evidence>
<dbReference type="OMA" id="TITNWNC"/>
<evidence type="ECO:0000313" key="4">
    <source>
        <dbReference type="Proteomes" id="UP000054350"/>
    </source>
</evidence>
<dbReference type="CDD" id="cd00519">
    <property type="entry name" value="Lipase_3"/>
    <property type="match status" value="1"/>
</dbReference>
<accession>A0A0L0S513</accession>
<feature type="domain" description="Fungal lipase-type" evidence="2">
    <location>
        <begin position="166"/>
        <end position="308"/>
    </location>
</feature>
<dbReference type="InterPro" id="IPR002921">
    <property type="entry name" value="Fungal_lipase-type"/>
</dbReference>
<name>A0A0L0S513_ALLM3</name>
<evidence type="ECO:0000256" key="1">
    <source>
        <dbReference type="SAM" id="SignalP"/>
    </source>
</evidence>
<dbReference type="eggNOG" id="KOG4569">
    <property type="taxonomic scope" value="Eukaryota"/>
</dbReference>
<organism evidence="3 4">
    <name type="scientific">Allomyces macrogynus (strain ATCC 38327)</name>
    <name type="common">Allomyces javanicus var. macrogynus</name>
    <dbReference type="NCBI Taxonomy" id="578462"/>
    <lineage>
        <taxon>Eukaryota</taxon>
        <taxon>Fungi</taxon>
        <taxon>Fungi incertae sedis</taxon>
        <taxon>Blastocladiomycota</taxon>
        <taxon>Blastocladiomycetes</taxon>
        <taxon>Blastocladiales</taxon>
        <taxon>Blastocladiaceae</taxon>
        <taxon>Allomyces</taxon>
    </lineage>
</organism>
<dbReference type="EMBL" id="GG745332">
    <property type="protein sequence ID" value="KNE57628.1"/>
    <property type="molecule type" value="Genomic_DNA"/>
</dbReference>
<evidence type="ECO:0000313" key="3">
    <source>
        <dbReference type="EMBL" id="KNE57628.1"/>
    </source>
</evidence>
<reference evidence="3 4" key="1">
    <citation type="submission" date="2009-11" db="EMBL/GenBank/DDBJ databases">
        <title>Annotation of Allomyces macrogynus ATCC 38327.</title>
        <authorList>
            <consortium name="The Broad Institute Genome Sequencing Platform"/>
            <person name="Russ C."/>
            <person name="Cuomo C."/>
            <person name="Burger G."/>
            <person name="Gray M.W."/>
            <person name="Holland P.W.H."/>
            <person name="King N."/>
            <person name="Lang F.B.F."/>
            <person name="Roger A.J."/>
            <person name="Ruiz-Trillo I."/>
            <person name="Young S.K."/>
            <person name="Zeng Q."/>
            <person name="Gargeya S."/>
            <person name="Fitzgerald M."/>
            <person name="Haas B."/>
            <person name="Abouelleil A."/>
            <person name="Alvarado L."/>
            <person name="Arachchi H.M."/>
            <person name="Berlin A."/>
            <person name="Chapman S.B."/>
            <person name="Gearin G."/>
            <person name="Goldberg J."/>
            <person name="Griggs A."/>
            <person name="Gujja S."/>
            <person name="Hansen M."/>
            <person name="Heiman D."/>
            <person name="Howarth C."/>
            <person name="Larimer J."/>
            <person name="Lui A."/>
            <person name="MacDonald P.J.P."/>
            <person name="McCowen C."/>
            <person name="Montmayeur A."/>
            <person name="Murphy C."/>
            <person name="Neiman D."/>
            <person name="Pearson M."/>
            <person name="Priest M."/>
            <person name="Roberts A."/>
            <person name="Saif S."/>
            <person name="Shea T."/>
            <person name="Sisk P."/>
            <person name="Stolte C."/>
            <person name="Sykes S."/>
            <person name="Wortman J."/>
            <person name="Nusbaum C."/>
            <person name="Birren B."/>
        </authorList>
    </citation>
    <scope>NUCLEOTIDE SEQUENCE [LARGE SCALE GENOMIC DNA]</scope>
    <source>
        <strain evidence="3 4">ATCC 38327</strain>
    </source>
</reference>
<feature type="signal peptide" evidence="1">
    <location>
        <begin position="1"/>
        <end position="20"/>
    </location>
</feature>
<dbReference type="Pfam" id="PF01764">
    <property type="entry name" value="Lipase_3"/>
    <property type="match status" value="1"/>
</dbReference>
<dbReference type="InterPro" id="IPR051218">
    <property type="entry name" value="Sec_MonoDiacylglyc_Lipase"/>
</dbReference>
<gene>
    <name evidence="3" type="ORF">AMAG_04493</name>
</gene>
<keyword evidence="1" id="KW-0732">Signal</keyword>
<dbReference type="PANTHER" id="PTHR45856:SF24">
    <property type="entry name" value="FUNGAL LIPASE-LIKE DOMAIN-CONTAINING PROTEIN"/>
    <property type="match status" value="1"/>
</dbReference>
<dbReference type="InterPro" id="IPR029058">
    <property type="entry name" value="AB_hydrolase_fold"/>
</dbReference>